<keyword evidence="1" id="KW-0472">Membrane</keyword>
<proteinExistence type="predicted"/>
<evidence type="ECO:0000313" key="3">
    <source>
        <dbReference type="EMBL" id="KAB8278796.1"/>
    </source>
</evidence>
<evidence type="ECO:0000256" key="2">
    <source>
        <dbReference type="SAM" id="SignalP"/>
    </source>
</evidence>
<dbReference type="AlphaFoldDB" id="A0A5N6JIT1"/>
<protein>
    <submittedName>
        <fullName evidence="3">Uncharacterized protein</fullName>
    </submittedName>
</protein>
<accession>A0A5N6JIT1</accession>
<evidence type="ECO:0000313" key="4">
    <source>
        <dbReference type="Proteomes" id="UP000326289"/>
    </source>
</evidence>
<organism evidence="3 4">
    <name type="scientific">Aspergillus minisclerotigenes</name>
    <dbReference type="NCBI Taxonomy" id="656917"/>
    <lineage>
        <taxon>Eukaryota</taxon>
        <taxon>Fungi</taxon>
        <taxon>Dikarya</taxon>
        <taxon>Ascomycota</taxon>
        <taxon>Pezizomycotina</taxon>
        <taxon>Eurotiomycetes</taxon>
        <taxon>Eurotiomycetidae</taxon>
        <taxon>Eurotiales</taxon>
        <taxon>Aspergillaceae</taxon>
        <taxon>Aspergillus</taxon>
        <taxon>Aspergillus subgen. Circumdati</taxon>
    </lineage>
</organism>
<evidence type="ECO:0000256" key="1">
    <source>
        <dbReference type="SAM" id="Phobius"/>
    </source>
</evidence>
<reference evidence="3 4" key="1">
    <citation type="submission" date="2019-04" db="EMBL/GenBank/DDBJ databases">
        <title>Fungal friends and foes A comparative genomics study of 23 Aspergillus species from section Flavi.</title>
        <authorList>
            <consortium name="DOE Joint Genome Institute"/>
            <person name="Kjaerbolling I."/>
            <person name="Vesth T.C."/>
            <person name="Frisvad J.C."/>
            <person name="Nybo J.L."/>
            <person name="Theobald S."/>
            <person name="Kildgaard S."/>
            <person name="Petersen T.I."/>
            <person name="Kuo A."/>
            <person name="Sato A."/>
            <person name="Lyhne E.K."/>
            <person name="Kogle M.E."/>
            <person name="Wiebenga A."/>
            <person name="Kun R.S."/>
            <person name="Lubbers R.J."/>
            <person name="Makela M.R."/>
            <person name="Barry K."/>
            <person name="Chovatia M."/>
            <person name="Clum A."/>
            <person name="Daum C."/>
            <person name="Haridas S."/>
            <person name="He G."/>
            <person name="LaButti K."/>
            <person name="Lipzen A."/>
            <person name="Mondo S."/>
            <person name="Pangilinan J."/>
            <person name="Riley R."/>
            <person name="Salamov A."/>
            <person name="Simmons B.A."/>
            <person name="Magnuson J.K."/>
            <person name="Henrissat B."/>
            <person name="Mortensen U.H."/>
            <person name="Larsen T.O."/>
            <person name="De vries R.P."/>
            <person name="Grigoriev I.V."/>
            <person name="Machida M."/>
            <person name="Baker S.E."/>
            <person name="Andersen M.R."/>
        </authorList>
    </citation>
    <scope>NUCLEOTIDE SEQUENCE [LARGE SCALE GENOMIC DNA]</scope>
    <source>
        <strain evidence="3 4">CBS 117635</strain>
    </source>
</reference>
<feature type="chain" id="PRO_5024891225" evidence="2">
    <location>
        <begin position="17"/>
        <end position="108"/>
    </location>
</feature>
<keyword evidence="1" id="KW-1133">Transmembrane helix</keyword>
<keyword evidence="1" id="KW-0812">Transmembrane</keyword>
<feature type="transmembrane region" description="Helical" evidence="1">
    <location>
        <begin position="26"/>
        <end position="43"/>
    </location>
</feature>
<name>A0A5N6JIT1_9EURO</name>
<dbReference type="EMBL" id="ML732766">
    <property type="protein sequence ID" value="KAB8278796.1"/>
    <property type="molecule type" value="Genomic_DNA"/>
</dbReference>
<keyword evidence="4" id="KW-1185">Reference proteome</keyword>
<sequence length="108" mass="12913">MNLFMTFCFLLSPFLFDSPSSIEWRRFGILCVVCITMLLLPYLRQIPRTTVPPFFPFTFPYLKVNMYDDELCIHVLMTCPIFFSLFPPCFPIYFDGSMKERYKYEIAQ</sequence>
<dbReference type="Proteomes" id="UP000326289">
    <property type="component" value="Unassembled WGS sequence"/>
</dbReference>
<keyword evidence="2" id="KW-0732">Signal</keyword>
<gene>
    <name evidence="3" type="ORF">BDV30DRAFT_202659</name>
</gene>
<feature type="transmembrane region" description="Helical" evidence="1">
    <location>
        <begin position="71"/>
        <end position="94"/>
    </location>
</feature>
<feature type="signal peptide" evidence="2">
    <location>
        <begin position="1"/>
        <end position="16"/>
    </location>
</feature>